<evidence type="ECO:0000259" key="4">
    <source>
        <dbReference type="Pfam" id="PF00501"/>
    </source>
</evidence>
<evidence type="ECO:0000256" key="1">
    <source>
        <dbReference type="ARBA" id="ARBA00004930"/>
    </source>
</evidence>
<organism evidence="5 6">
    <name type="scientific">Escallonia herrerae</name>
    <dbReference type="NCBI Taxonomy" id="1293975"/>
    <lineage>
        <taxon>Eukaryota</taxon>
        <taxon>Viridiplantae</taxon>
        <taxon>Streptophyta</taxon>
        <taxon>Embryophyta</taxon>
        <taxon>Tracheophyta</taxon>
        <taxon>Spermatophyta</taxon>
        <taxon>Magnoliopsida</taxon>
        <taxon>eudicotyledons</taxon>
        <taxon>Gunneridae</taxon>
        <taxon>Pentapetalae</taxon>
        <taxon>asterids</taxon>
        <taxon>campanulids</taxon>
        <taxon>Escalloniales</taxon>
        <taxon>Escalloniaceae</taxon>
        <taxon>Escallonia</taxon>
    </lineage>
</organism>
<dbReference type="Gene3D" id="3.30.300.30">
    <property type="match status" value="1"/>
</dbReference>
<dbReference type="Gene3D" id="3.30.70.1990">
    <property type="match status" value="1"/>
</dbReference>
<evidence type="ECO:0000313" key="5">
    <source>
        <dbReference type="EMBL" id="KAK3015484.1"/>
    </source>
</evidence>
<comment type="caution">
    <text evidence="5">The sequence shown here is derived from an EMBL/GenBank/DDBJ whole genome shotgun (WGS) entry which is preliminary data.</text>
</comment>
<dbReference type="SUPFAM" id="SSF56801">
    <property type="entry name" value="Acetyl-CoA synthetase-like"/>
    <property type="match status" value="1"/>
</dbReference>
<dbReference type="InterPro" id="IPR045851">
    <property type="entry name" value="AMP-bd_C_sf"/>
</dbReference>
<accession>A0AA88VXL4</accession>
<dbReference type="SUPFAM" id="SSF51905">
    <property type="entry name" value="FAD/NAD(P)-binding domain"/>
    <property type="match status" value="1"/>
</dbReference>
<dbReference type="AlphaFoldDB" id="A0AA88VXL4"/>
<sequence length="954" mass="105322">MDPRTSIENQFSKRHPCFPTDTRIGIVGAGPSGLSVAYALTKLGYSNVTILEKHHSVGGMCESVEIEGRIYDLGGQVLTGNSAPTIFHLAKEIGAQTEELDTHKFAIIDSSTGKYNDMKVVDDYISVVPLTLKLQDEAWASCRNGVHAVSDIASDLAPAFLEARGFKSVPKSVAYGYTASGYGYVEDMPYAYIHEFTRTSMAGKIRRFKGGIKVDAKDDFGDMQVLEFDKIIITGSFPLASGKTYKSLSSATEEKGGRIMDMSELEKELFSKVETVDYYTTVLKIKGLKHIPMGFYYFGEFMDNSATIGQPVAMQKFYAETNIFLFWSYGNSTDIKGLKVTKHATDVVKSMGGEVEKVILQRRFKYFPHFKSQGMLVKSPSEVLKDNYGFYFQAFHLLVNTCNYNAVMKDGFYDKLEFQLQGQRNTYFLGGLMAFELTERNSCYAMALVWKHFANDSLPPSFPYTKRLFTLKPNCGPQITKRLDEAHGVEFPNLFPLMGLEFIDAFFGCLRARVIPVPAIPPDPWKSSGQALLHIENIAKTCNAVAILSTFGYHVSVSAFSAKNTLLLTGKGKCSPRWPNLPWLHTDSWIKKAKTGVHSADIADDSEPLANDLCFLQFTSGSTGDAKGVMITHGGVVHNVKLMRKRYNSTSRTVLVSWLPQYHDMGLIGGIFTSLVSGGSAVLFSPTTFIKNPLLWLKAMSEYHATHSAGPNFAFELTARRLESNMDKVLNLDLSSMVFLMVAAEPVRANTVKTFIELTRPFGLSEEVMAPCYGLAENCVFVSCAFGKGKPILLDWQGRVCCGDVDPNDPDVDVRIVDPETCTKHAESGKEGEIWISSSSAGIGYWGKEKLSQSTFKNAIQNDDLGKKYIRTGDLGRILDRKLFITGRIKDLIIISGRNIYPSDIEKTVESSSEFLRPGCCAVVGVPGEVLLEKGTAIAASSDQVGLVVIAEVR</sequence>
<dbReference type="GO" id="GO:0016874">
    <property type="term" value="F:ligase activity"/>
    <property type="evidence" value="ECO:0007669"/>
    <property type="project" value="UniProtKB-KW"/>
</dbReference>
<dbReference type="Gene3D" id="3.50.50.60">
    <property type="entry name" value="FAD/NAD(P)-binding domain"/>
    <property type="match status" value="1"/>
</dbReference>
<dbReference type="Pfam" id="PF13450">
    <property type="entry name" value="NAD_binding_8"/>
    <property type="match status" value="1"/>
</dbReference>
<keyword evidence="6" id="KW-1185">Reference proteome</keyword>
<dbReference type="Gene3D" id="3.40.50.12780">
    <property type="entry name" value="N-terminal domain of ligase-like"/>
    <property type="match status" value="1"/>
</dbReference>
<dbReference type="PANTHER" id="PTHR22754">
    <property type="entry name" value="DISCO-INTERACTING PROTEIN 2 DIP2 -RELATED"/>
    <property type="match status" value="1"/>
</dbReference>
<dbReference type="InterPro" id="IPR040097">
    <property type="entry name" value="FAAL/FAAC"/>
</dbReference>
<dbReference type="InterPro" id="IPR042099">
    <property type="entry name" value="ANL_N_sf"/>
</dbReference>
<feature type="domain" description="AMP-dependent synthetase/ligase" evidence="4">
    <location>
        <begin position="499"/>
        <end position="846"/>
    </location>
</feature>
<gene>
    <name evidence="5" type="ORF">RJ639_005789</name>
</gene>
<protein>
    <recommendedName>
        <fullName evidence="4">AMP-dependent synthetase/ligase domain-containing protein</fullName>
    </recommendedName>
</protein>
<dbReference type="Pfam" id="PF00501">
    <property type="entry name" value="AMP-binding"/>
    <property type="match status" value="1"/>
</dbReference>
<dbReference type="Gene3D" id="1.10.405.20">
    <property type="match status" value="1"/>
</dbReference>
<dbReference type="InterPro" id="IPR020845">
    <property type="entry name" value="AMP-binding_CS"/>
</dbReference>
<comment type="pathway">
    <text evidence="1">Phytoalexin biosynthesis; 3,4',5-trihydroxystilbene biosynthesis; 3,4',5-trihydroxystilbene from trans-4-coumarate: step 1/2.</text>
</comment>
<dbReference type="EMBL" id="JAVXUP010001142">
    <property type="protein sequence ID" value="KAK3015484.1"/>
    <property type="molecule type" value="Genomic_DNA"/>
</dbReference>
<dbReference type="CDD" id="cd05931">
    <property type="entry name" value="FAAL"/>
    <property type="match status" value="1"/>
</dbReference>
<dbReference type="InterPro" id="IPR000873">
    <property type="entry name" value="AMP-dep_synth/lig_dom"/>
</dbReference>
<dbReference type="PRINTS" id="PR00419">
    <property type="entry name" value="ADXRDTASE"/>
</dbReference>
<dbReference type="PROSITE" id="PS00455">
    <property type="entry name" value="AMP_BINDING"/>
    <property type="match status" value="1"/>
</dbReference>
<keyword evidence="3" id="KW-0587">Phenylpropanoid metabolism</keyword>
<evidence type="ECO:0000256" key="3">
    <source>
        <dbReference type="ARBA" id="ARBA00023051"/>
    </source>
</evidence>
<keyword evidence="2" id="KW-0436">Ligase</keyword>
<evidence type="ECO:0000256" key="2">
    <source>
        <dbReference type="ARBA" id="ARBA00022598"/>
    </source>
</evidence>
<dbReference type="GO" id="GO:0008610">
    <property type="term" value="P:lipid biosynthetic process"/>
    <property type="evidence" value="ECO:0007669"/>
    <property type="project" value="InterPro"/>
</dbReference>
<dbReference type="PANTHER" id="PTHR22754:SF32">
    <property type="entry name" value="DISCO-INTERACTING PROTEIN 2"/>
    <property type="match status" value="1"/>
</dbReference>
<reference evidence="5" key="1">
    <citation type="submission" date="2022-12" db="EMBL/GenBank/DDBJ databases">
        <title>Draft genome assemblies for two species of Escallonia (Escalloniales).</title>
        <authorList>
            <person name="Chanderbali A."/>
            <person name="Dervinis C."/>
            <person name="Anghel I."/>
            <person name="Soltis D."/>
            <person name="Soltis P."/>
            <person name="Zapata F."/>
        </authorList>
    </citation>
    <scope>NUCLEOTIDE SEQUENCE</scope>
    <source>
        <strain evidence="5">UCBG64.0493</strain>
        <tissue evidence="5">Leaf</tissue>
    </source>
</reference>
<evidence type="ECO:0000313" key="6">
    <source>
        <dbReference type="Proteomes" id="UP001188597"/>
    </source>
</evidence>
<dbReference type="Proteomes" id="UP001188597">
    <property type="component" value="Unassembled WGS sequence"/>
</dbReference>
<name>A0AA88VXL4_9ASTE</name>
<proteinExistence type="predicted"/>
<dbReference type="InterPro" id="IPR036188">
    <property type="entry name" value="FAD/NAD-bd_sf"/>
</dbReference>
<dbReference type="GO" id="GO:0009698">
    <property type="term" value="P:phenylpropanoid metabolic process"/>
    <property type="evidence" value="ECO:0007669"/>
    <property type="project" value="UniProtKB-KW"/>
</dbReference>